<protein>
    <submittedName>
        <fullName evidence="12">NADH:ubiquinone oxidoreductase subunit A7</fullName>
    </submittedName>
</protein>
<dbReference type="AlphaFoldDB" id="A0A8C2PBN4"/>
<keyword evidence="8 10" id="KW-1015">Disulfide bond</keyword>
<evidence type="ECO:0000256" key="3">
    <source>
        <dbReference type="ARBA" id="ARBA00022692"/>
    </source>
</evidence>
<dbReference type="InterPro" id="IPR036055">
    <property type="entry name" value="LDL_receptor-like_sf"/>
</dbReference>
<sequence length="295" mass="31817">MNGWVARGLSRRAAALGLGLRVLLGFGLCLETAPTPIQTWSPTQAPGPSAGSCPPTDFQCRSDGRCVPLIWRCDVDQDCLDGSDEEECGTEVPNVSPSPCDIMDDCPDRNKSLLNCGPQPCPKGELCCLLDGQCIPTTWLCDGHRDCSDYSDELGCGNKTHQEGRTMSTGTPATLENVTYLRNATVTTIEDWDSVQSGNRSAYGIIAAIGNMNSSCPQAHAHTWKLPWRMDKLHAPLSSVLGAWWMWGPPTTPSPAPLSLSPQRCSVPVWLLASCLHCPGSVPRDAWTRGGCWCS</sequence>
<evidence type="ECO:0000256" key="9">
    <source>
        <dbReference type="ARBA" id="ARBA00023180"/>
    </source>
</evidence>
<keyword evidence="6" id="KW-1133">Transmembrane helix</keyword>
<organism evidence="12">
    <name type="scientific">Capra hircus</name>
    <name type="common">Goat</name>
    <dbReference type="NCBI Taxonomy" id="9925"/>
    <lineage>
        <taxon>Eukaryota</taxon>
        <taxon>Metazoa</taxon>
        <taxon>Chordata</taxon>
        <taxon>Craniata</taxon>
        <taxon>Vertebrata</taxon>
        <taxon>Euteleostomi</taxon>
        <taxon>Mammalia</taxon>
        <taxon>Eutheria</taxon>
        <taxon>Laurasiatheria</taxon>
        <taxon>Artiodactyla</taxon>
        <taxon>Ruminantia</taxon>
        <taxon>Pecora</taxon>
        <taxon>Bovidae</taxon>
        <taxon>Caprinae</taxon>
        <taxon>Capra</taxon>
    </lineage>
</organism>
<gene>
    <name evidence="12" type="primary">NDUFA7</name>
</gene>
<feature type="disulfide bond" evidence="10">
    <location>
        <begin position="73"/>
        <end position="88"/>
    </location>
</feature>
<dbReference type="PROSITE" id="PS01209">
    <property type="entry name" value="LDLRA_1"/>
    <property type="match status" value="2"/>
</dbReference>
<dbReference type="PANTHER" id="PTHR24270:SF27">
    <property type="entry name" value="CD320 ANTIGEN"/>
    <property type="match status" value="1"/>
</dbReference>
<comment type="subcellular location">
    <subcellularLocation>
        <location evidence="2">Endomembrane system</location>
    </subcellularLocation>
    <subcellularLocation>
        <location evidence="1">Membrane</location>
        <topology evidence="1">Single-pass membrane protein</topology>
    </subcellularLocation>
</comment>
<name>A0A8C2PBN4_CAPHI</name>
<reference evidence="12" key="2">
    <citation type="submission" date="2025-08" db="UniProtKB">
        <authorList>
            <consortium name="Ensembl"/>
        </authorList>
    </citation>
    <scope>IDENTIFICATION</scope>
</reference>
<dbReference type="GO" id="GO:0005886">
    <property type="term" value="C:plasma membrane"/>
    <property type="evidence" value="ECO:0007669"/>
    <property type="project" value="TreeGrafter"/>
</dbReference>
<proteinExistence type="predicted"/>
<dbReference type="PANTHER" id="PTHR24270">
    <property type="entry name" value="LOW-DENSITY LIPOPROTEIN RECEPTOR-RELATED"/>
    <property type="match status" value="1"/>
</dbReference>
<dbReference type="PROSITE" id="PS50068">
    <property type="entry name" value="LDLRA_2"/>
    <property type="match status" value="2"/>
</dbReference>
<evidence type="ECO:0000256" key="7">
    <source>
        <dbReference type="ARBA" id="ARBA00023136"/>
    </source>
</evidence>
<keyword evidence="7" id="KW-0472">Membrane</keyword>
<accession>A0A8C2PBN4</accession>
<reference evidence="12" key="1">
    <citation type="submission" date="2019-03" db="EMBL/GenBank/DDBJ databases">
        <title>Genome sequencing and reference-guided assembly of Black Bengal Goat (Capra hircus).</title>
        <authorList>
            <person name="Siddiki A.Z."/>
            <person name="Baten A."/>
            <person name="Billah M."/>
            <person name="Alam M.A.U."/>
            <person name="Shawrob K.S.M."/>
            <person name="Saha S."/>
            <person name="Chowdhury M."/>
            <person name="Rahman A.H."/>
            <person name="Stear M."/>
            <person name="Miah G."/>
            <person name="Das G.B."/>
            <person name="Hossain M.M."/>
            <person name="Kumkum M."/>
            <person name="Islam M.S."/>
            <person name="Mollah A.M."/>
            <person name="Ahsan A."/>
            <person name="Tusar F."/>
            <person name="Khan M.K.I."/>
        </authorList>
    </citation>
    <scope>NUCLEOTIDE SEQUENCE [LARGE SCALE GENOMIC DNA]</scope>
</reference>
<comment type="caution">
    <text evidence="10">Lacks conserved residue(s) required for the propagation of feature annotation.</text>
</comment>
<evidence type="ECO:0000256" key="2">
    <source>
        <dbReference type="ARBA" id="ARBA00004308"/>
    </source>
</evidence>
<dbReference type="FunFam" id="4.10.400.10:FF:000002">
    <property type="entry name" value="Low-density lipoprotein receptor-related protein 1"/>
    <property type="match status" value="2"/>
</dbReference>
<keyword evidence="4 11" id="KW-0732">Signal</keyword>
<dbReference type="Pfam" id="PF00057">
    <property type="entry name" value="Ldl_recept_a"/>
    <property type="match status" value="2"/>
</dbReference>
<keyword evidence="9" id="KW-0325">Glycoprotein</keyword>
<keyword evidence="3" id="KW-0812">Transmembrane</keyword>
<evidence type="ECO:0000256" key="4">
    <source>
        <dbReference type="ARBA" id="ARBA00022729"/>
    </source>
</evidence>
<feature type="signal peptide" evidence="11">
    <location>
        <begin position="1"/>
        <end position="29"/>
    </location>
</feature>
<dbReference type="InterPro" id="IPR002172">
    <property type="entry name" value="LDrepeatLR_classA_rpt"/>
</dbReference>
<dbReference type="Ensembl" id="ENSCHIT00010020433.1">
    <property type="protein sequence ID" value="ENSCHIP00010014527.1"/>
    <property type="gene ID" value="ENSCHIG00010010578.1"/>
</dbReference>
<dbReference type="SUPFAM" id="SSF57424">
    <property type="entry name" value="LDL receptor-like module"/>
    <property type="match status" value="2"/>
</dbReference>
<evidence type="ECO:0000256" key="6">
    <source>
        <dbReference type="ARBA" id="ARBA00022989"/>
    </source>
</evidence>
<dbReference type="CDD" id="cd00112">
    <property type="entry name" value="LDLa"/>
    <property type="match status" value="2"/>
</dbReference>
<dbReference type="InterPro" id="IPR050685">
    <property type="entry name" value="LDLR"/>
</dbReference>
<evidence type="ECO:0000256" key="1">
    <source>
        <dbReference type="ARBA" id="ARBA00004167"/>
    </source>
</evidence>
<feature type="disulfide bond" evidence="10">
    <location>
        <begin position="141"/>
        <end position="156"/>
    </location>
</feature>
<evidence type="ECO:0000256" key="10">
    <source>
        <dbReference type="PROSITE-ProRule" id="PRU00124"/>
    </source>
</evidence>
<dbReference type="InterPro" id="IPR023415">
    <property type="entry name" value="LDLR_class-A_CS"/>
</dbReference>
<feature type="chain" id="PRO_5034372422" evidence="11">
    <location>
        <begin position="30"/>
        <end position="295"/>
    </location>
</feature>
<dbReference type="GO" id="GO:0012505">
    <property type="term" value="C:endomembrane system"/>
    <property type="evidence" value="ECO:0007669"/>
    <property type="project" value="UniProtKB-SubCell"/>
</dbReference>
<evidence type="ECO:0000256" key="8">
    <source>
        <dbReference type="ARBA" id="ARBA00023157"/>
    </source>
</evidence>
<dbReference type="GO" id="GO:0016192">
    <property type="term" value="P:vesicle-mediated transport"/>
    <property type="evidence" value="ECO:0007669"/>
    <property type="project" value="UniProtKB-ARBA"/>
</dbReference>
<dbReference type="PRINTS" id="PR00261">
    <property type="entry name" value="LDLRECEPTOR"/>
</dbReference>
<evidence type="ECO:0000256" key="5">
    <source>
        <dbReference type="ARBA" id="ARBA00022737"/>
    </source>
</evidence>
<dbReference type="SMART" id="SM00192">
    <property type="entry name" value="LDLa"/>
    <property type="match status" value="2"/>
</dbReference>
<evidence type="ECO:0000256" key="11">
    <source>
        <dbReference type="SAM" id="SignalP"/>
    </source>
</evidence>
<evidence type="ECO:0000313" key="12">
    <source>
        <dbReference type="Ensembl" id="ENSCHIP00010014527.1"/>
    </source>
</evidence>
<keyword evidence="5" id="KW-0677">Repeat</keyword>
<dbReference type="Gene3D" id="4.10.400.10">
    <property type="entry name" value="Low-density Lipoprotein Receptor"/>
    <property type="match status" value="2"/>
</dbReference>